<evidence type="ECO:0000313" key="3">
    <source>
        <dbReference type="EMBL" id="KAJ1614103.1"/>
    </source>
</evidence>
<feature type="coiled-coil region" evidence="1">
    <location>
        <begin position="516"/>
        <end position="543"/>
    </location>
</feature>
<organism evidence="3 4">
    <name type="scientific">Cryptosporidium canis</name>
    <dbReference type="NCBI Taxonomy" id="195482"/>
    <lineage>
        <taxon>Eukaryota</taxon>
        <taxon>Sar</taxon>
        <taxon>Alveolata</taxon>
        <taxon>Apicomplexa</taxon>
        <taxon>Conoidasida</taxon>
        <taxon>Coccidia</taxon>
        <taxon>Eucoccidiorida</taxon>
        <taxon>Eimeriorina</taxon>
        <taxon>Cryptosporidiidae</taxon>
        <taxon>Cryptosporidium</taxon>
    </lineage>
</organism>
<feature type="region of interest" description="Disordered" evidence="2">
    <location>
        <begin position="318"/>
        <end position="392"/>
    </location>
</feature>
<accession>A0ABQ8P9Y5</accession>
<keyword evidence="4" id="KW-1185">Reference proteome</keyword>
<feature type="compositionally biased region" description="Basic residues" evidence="2">
    <location>
        <begin position="322"/>
        <end position="337"/>
    </location>
</feature>
<keyword evidence="1" id="KW-0175">Coiled coil</keyword>
<evidence type="ECO:0000256" key="1">
    <source>
        <dbReference type="SAM" id="Coils"/>
    </source>
</evidence>
<evidence type="ECO:0000313" key="4">
    <source>
        <dbReference type="Proteomes" id="UP001071777"/>
    </source>
</evidence>
<comment type="caution">
    <text evidence="3">The sequence shown here is derived from an EMBL/GenBank/DDBJ whole genome shotgun (WGS) entry which is preliminary data.</text>
</comment>
<dbReference type="EMBL" id="JAPCXB010000026">
    <property type="protein sequence ID" value="KAJ1614103.1"/>
    <property type="molecule type" value="Genomic_DNA"/>
</dbReference>
<dbReference type="Proteomes" id="UP001071777">
    <property type="component" value="Unassembled WGS sequence"/>
</dbReference>
<evidence type="ECO:0000256" key="2">
    <source>
        <dbReference type="SAM" id="MobiDB-lite"/>
    </source>
</evidence>
<feature type="compositionally biased region" description="Polar residues" evidence="2">
    <location>
        <begin position="240"/>
        <end position="271"/>
    </location>
</feature>
<feature type="region of interest" description="Disordered" evidence="2">
    <location>
        <begin position="557"/>
        <end position="605"/>
    </location>
</feature>
<name>A0ABQ8P9Y5_9CRYT</name>
<gene>
    <name evidence="3" type="ORF">OJ252_728</name>
</gene>
<reference evidence="3" key="1">
    <citation type="submission" date="2022-10" db="EMBL/GenBank/DDBJ databases">
        <title>Adaptive evolution leads to modifications in subtelomeric GC content in a zoonotic Cryptosporidium species.</title>
        <authorList>
            <person name="Li J."/>
            <person name="Feng Y."/>
            <person name="Xiao L."/>
        </authorList>
    </citation>
    <scope>NUCLEOTIDE SEQUENCE</scope>
    <source>
        <strain evidence="3">25894</strain>
    </source>
</reference>
<feature type="region of interest" description="Disordered" evidence="2">
    <location>
        <begin position="47"/>
        <end position="275"/>
    </location>
</feature>
<proteinExistence type="predicted"/>
<feature type="compositionally biased region" description="Basic and acidic residues" evidence="2">
    <location>
        <begin position="364"/>
        <end position="383"/>
    </location>
</feature>
<protein>
    <submittedName>
        <fullName evidence="3">Uncharacterized protein</fullName>
    </submittedName>
</protein>
<sequence>MNKWEPRKLTSRLNKVLGYAIMSDGIKAGLKPAPILPKGAIVGKSPKDFPGLKKLPGTIPAKPGLKQDGPPQLKPPIAPKGEVLKSGAIEPKSQIPKKQTIGIKPDAVKKVGIDAPKMGPPSKDGLSMKKTPPVMMAKKMEPPSKVTIAEKAGVVKSTAAPPSTLKSEIKPAPPVKSQDPVANLPPSSGTKAEPKLEVPNSVPPPKSSEPKAKLVPQKESQSKAPVVNKPQTPEPAKSHVQATPEPSLSKTSVSPVKTSMGINQNSPQSGMPPQIGGGVSAVPNVFDRSMSPNFQGLDPAIWQMVTTIAAICSAACQNGGRSKSRHCCRKHRSRKHRKEAENIDIDSNNSNKDSSDQNVTSEDQASKEDGDGVAKKTGEKKSTQNDNTVSGTKWHGIEKKIATIRGLRDLEDSDSNIDDDELAASDALVQGIGQPRYSDVIEFPSEISTFNASSKTRRYLAKQGVCTGPKYSKSPFVGGLSAARRRPYSSLTEMAAYFSNIEPQDQNDVIVMLLACRKLEKQIEEQQVVMQLLEHDLKEAQSLLRFPPEWRSLNNNEVLGHPPLPTGQIPSTNDPPYVSNHPNVEPPWVNKRPKDGLPSRAPTKL</sequence>